<keyword evidence="5" id="KW-1185">Reference proteome</keyword>
<dbReference type="PANTHER" id="PTHR11933:SF5">
    <property type="entry name" value="MITOCHONDRIAL TRNA-SPECIFIC 2-THIOURIDYLASE 1"/>
    <property type="match status" value="1"/>
</dbReference>
<keyword evidence="4" id="KW-0808">Transferase</keyword>
<name>A0A640K9Q1_LEITA</name>
<dbReference type="GO" id="GO:0002143">
    <property type="term" value="P:tRNA wobble position uridine thiolation"/>
    <property type="evidence" value="ECO:0007669"/>
    <property type="project" value="TreeGrafter"/>
</dbReference>
<proteinExistence type="predicted"/>
<keyword evidence="2" id="KW-0812">Transmembrane</keyword>
<organism evidence="4 5">
    <name type="scientific">Leishmania tarentolae</name>
    <name type="common">Sauroleishmania tarentolae</name>
    <dbReference type="NCBI Taxonomy" id="5689"/>
    <lineage>
        <taxon>Eukaryota</taxon>
        <taxon>Discoba</taxon>
        <taxon>Euglenozoa</taxon>
        <taxon>Kinetoplastea</taxon>
        <taxon>Metakinetoplastina</taxon>
        <taxon>Trypanosomatida</taxon>
        <taxon>Trypanosomatidae</taxon>
        <taxon>Leishmaniinae</taxon>
        <taxon>Leishmania</taxon>
        <taxon>lizard Leishmania</taxon>
    </lineage>
</organism>
<feature type="transmembrane region" description="Helical" evidence="2">
    <location>
        <begin position="12"/>
        <end position="32"/>
    </location>
</feature>
<feature type="domain" description="tRNA-specific 2-thiouridylase MnmA-like C-terminal" evidence="3">
    <location>
        <begin position="541"/>
        <end position="599"/>
    </location>
</feature>
<dbReference type="InterPro" id="IPR014729">
    <property type="entry name" value="Rossmann-like_a/b/a_fold"/>
</dbReference>
<dbReference type="Pfam" id="PF03054">
    <property type="entry name" value="tRNA_Me_trans"/>
    <property type="match status" value="1"/>
</dbReference>
<dbReference type="Gene3D" id="2.40.30.10">
    <property type="entry name" value="Translation factors"/>
    <property type="match status" value="1"/>
</dbReference>
<dbReference type="Proteomes" id="UP000419144">
    <property type="component" value="Unassembled WGS sequence"/>
</dbReference>
<dbReference type="InterPro" id="IPR046885">
    <property type="entry name" value="MnmA-like_C"/>
</dbReference>
<evidence type="ECO:0000313" key="4">
    <source>
        <dbReference type="EMBL" id="GET86008.1"/>
    </source>
</evidence>
<dbReference type="VEuPathDB" id="TriTrypDB:LtaPh_0701300"/>
<evidence type="ECO:0000313" key="5">
    <source>
        <dbReference type="Proteomes" id="UP000419144"/>
    </source>
</evidence>
<keyword evidence="2" id="KW-1133">Transmembrane helix</keyword>
<evidence type="ECO:0000256" key="2">
    <source>
        <dbReference type="SAM" id="Phobius"/>
    </source>
</evidence>
<dbReference type="FunFam" id="2.40.30.10:FF:000352">
    <property type="entry name" value="Putative tRNA-methyl transferase"/>
    <property type="match status" value="1"/>
</dbReference>
<dbReference type="PANTHER" id="PTHR11933">
    <property type="entry name" value="TRNA 5-METHYLAMINOMETHYL-2-THIOURIDYLATE -METHYLTRANSFERASE"/>
    <property type="match status" value="1"/>
</dbReference>
<sequence>MRPQSHSPPDWHLFSLLHVFALATSATALLLWPSTRSVSELRMSVATTRSQLRIAIGLSGGVDSAVTALVLKRCVHTALDITALRCFGGPRAPPPPLSALQAAVDAHLPLHELLGKLVTAGGPVTATAGCAAAPVQYTPFFMRNWSDNNAASGWCVRTQVDYDDAQQVARALDLLPRDGTPLPLYDFSAEYAEQCFERMLAAYAVGQTLNVDVLCNSKIKFGVLMRALHRTESVFSETLLATGHYARTWDLPRGAHSGDDDKRQPVLLVRPCSAGRDLNDQTVFLSRVPPSALARALFPLGHLFTCKADVRALATHSFGRSGGTAAVASSDGKPQCTVAHIAQKKTSTGICFVGQPSTATGTGATSCSSRFPPFLNEYLPPPLPPLPSTHTVFCDAVTGEELFVPDDTAGHCADAPLQLIQRRPHSGPAFDALREDYPGLLPAYAFTLGQRVRLCRRTVDGRVREAVYYVADKALAPLPPSALSDGKVMPVRLLSQVRVVAQWNNALLYTSQVTVESLDWWLPLSVLHQRAVAYHERGVYELRCHCCTRHQEPLQSATLEWEAEDEELLAGADVRVRRARVHLDAPLRAVTPGQALVAYMPLMELEEGGKKGPATSHSDAEPSPPEAMAVIGSGWVVLPDSPPS</sequence>
<reference evidence="4" key="1">
    <citation type="submission" date="2019-11" db="EMBL/GenBank/DDBJ databases">
        <title>Leishmania tarentolae CDS.</title>
        <authorList>
            <person name="Goto Y."/>
            <person name="Yamagishi J."/>
        </authorList>
    </citation>
    <scope>NUCLEOTIDE SEQUENCE [LARGE SCALE GENOMIC DNA]</scope>
    <source>
        <strain evidence="4">Parrot Tar II</strain>
    </source>
</reference>
<gene>
    <name evidence="4" type="ORF">LtaPh_0701300</name>
</gene>
<accession>A0A640K9Q1</accession>
<dbReference type="AlphaFoldDB" id="A0A640K9Q1"/>
<dbReference type="GO" id="GO:0016740">
    <property type="term" value="F:transferase activity"/>
    <property type="evidence" value="ECO:0007669"/>
    <property type="project" value="UniProtKB-KW"/>
</dbReference>
<dbReference type="Pfam" id="PF20258">
    <property type="entry name" value="tRNA_Me_trans_C"/>
    <property type="match status" value="1"/>
</dbReference>
<protein>
    <submittedName>
        <fullName evidence="4">tRNA-methyl transferase, putative</fullName>
    </submittedName>
</protein>
<evidence type="ECO:0000256" key="1">
    <source>
        <dbReference type="SAM" id="MobiDB-lite"/>
    </source>
</evidence>
<evidence type="ECO:0000259" key="3">
    <source>
        <dbReference type="Pfam" id="PF20258"/>
    </source>
</evidence>
<comment type="caution">
    <text evidence="4">The sequence shown here is derived from an EMBL/GenBank/DDBJ whole genome shotgun (WGS) entry which is preliminary data.</text>
</comment>
<feature type="region of interest" description="Disordered" evidence="1">
    <location>
        <begin position="608"/>
        <end position="644"/>
    </location>
</feature>
<dbReference type="Gene3D" id="3.40.50.620">
    <property type="entry name" value="HUPs"/>
    <property type="match status" value="1"/>
</dbReference>
<dbReference type="FunFam" id="3.40.50.620:FF:000418">
    <property type="entry name" value="tRNA-methyl transferase, putative"/>
    <property type="match status" value="1"/>
</dbReference>
<dbReference type="OrthoDB" id="3685at2759"/>
<dbReference type="SUPFAM" id="SSF52402">
    <property type="entry name" value="Adenine nucleotide alpha hydrolases-like"/>
    <property type="match status" value="1"/>
</dbReference>
<dbReference type="EMBL" id="BLBS01000008">
    <property type="protein sequence ID" value="GET86008.1"/>
    <property type="molecule type" value="Genomic_DNA"/>
</dbReference>
<keyword evidence="2" id="KW-0472">Membrane</keyword>